<dbReference type="Gene3D" id="3.30.1490.20">
    <property type="entry name" value="ATP-grasp fold, A domain"/>
    <property type="match status" value="1"/>
</dbReference>
<feature type="region of interest" description="Disordered" evidence="6">
    <location>
        <begin position="1"/>
        <end position="25"/>
    </location>
</feature>
<keyword evidence="4" id="KW-0547">Nucleotide-binding</keyword>
<dbReference type="GO" id="GO:0005524">
    <property type="term" value="F:ATP binding"/>
    <property type="evidence" value="ECO:0007669"/>
    <property type="project" value="UniProtKB-KW"/>
</dbReference>
<dbReference type="InterPro" id="IPR004344">
    <property type="entry name" value="TTL/TTLL_fam"/>
</dbReference>
<dbReference type="InterPro" id="IPR051437">
    <property type="entry name" value="TTLL_monoglycylase"/>
</dbReference>
<evidence type="ECO:0000256" key="1">
    <source>
        <dbReference type="ARBA" id="ARBA00004496"/>
    </source>
</evidence>
<keyword evidence="5" id="KW-0067">ATP-binding</keyword>
<evidence type="ECO:0000256" key="6">
    <source>
        <dbReference type="SAM" id="MobiDB-lite"/>
    </source>
</evidence>
<keyword evidence="8" id="KW-1185">Reference proteome</keyword>
<protein>
    <recommendedName>
        <fullName evidence="9">Tubulin glycylase 3A</fullName>
    </recommendedName>
</protein>
<comment type="caution">
    <text evidence="7">The sequence shown here is derived from an EMBL/GenBank/DDBJ whole genome shotgun (WGS) entry which is preliminary data.</text>
</comment>
<evidence type="ECO:0000256" key="4">
    <source>
        <dbReference type="ARBA" id="ARBA00022741"/>
    </source>
</evidence>
<name>A0AAV8YR65_9CUCU</name>
<organism evidence="7 8">
    <name type="scientific">Aromia moschata</name>
    <dbReference type="NCBI Taxonomy" id="1265417"/>
    <lineage>
        <taxon>Eukaryota</taxon>
        <taxon>Metazoa</taxon>
        <taxon>Ecdysozoa</taxon>
        <taxon>Arthropoda</taxon>
        <taxon>Hexapoda</taxon>
        <taxon>Insecta</taxon>
        <taxon>Pterygota</taxon>
        <taxon>Neoptera</taxon>
        <taxon>Endopterygota</taxon>
        <taxon>Coleoptera</taxon>
        <taxon>Polyphaga</taxon>
        <taxon>Cucujiformia</taxon>
        <taxon>Chrysomeloidea</taxon>
        <taxon>Cerambycidae</taxon>
        <taxon>Cerambycinae</taxon>
        <taxon>Callichromatini</taxon>
        <taxon>Aromia</taxon>
    </lineage>
</organism>
<gene>
    <name evidence="7" type="ORF">NQ318_011096</name>
</gene>
<dbReference type="GO" id="GO:0003341">
    <property type="term" value="P:cilium movement"/>
    <property type="evidence" value="ECO:0007669"/>
    <property type="project" value="TreeGrafter"/>
</dbReference>
<evidence type="ECO:0000256" key="5">
    <source>
        <dbReference type="ARBA" id="ARBA00022840"/>
    </source>
</evidence>
<feature type="compositionally biased region" description="Low complexity" evidence="6">
    <location>
        <begin position="14"/>
        <end position="24"/>
    </location>
</feature>
<dbReference type="GO" id="GO:0005930">
    <property type="term" value="C:axoneme"/>
    <property type="evidence" value="ECO:0007669"/>
    <property type="project" value="TreeGrafter"/>
</dbReference>
<dbReference type="InterPro" id="IPR013815">
    <property type="entry name" value="ATP_grasp_subdomain_1"/>
</dbReference>
<dbReference type="SUPFAM" id="SSF56059">
    <property type="entry name" value="Glutathione synthetase ATP-binding domain-like"/>
    <property type="match status" value="1"/>
</dbReference>
<dbReference type="Gene3D" id="3.30.470.20">
    <property type="entry name" value="ATP-grasp fold, B domain"/>
    <property type="match status" value="1"/>
</dbReference>
<proteinExistence type="predicted"/>
<dbReference type="PANTHER" id="PTHR45870">
    <property type="entry name" value="TUBULIN MONOGLYCYLASE TTLL3"/>
    <property type="match status" value="1"/>
</dbReference>
<evidence type="ECO:0008006" key="9">
    <source>
        <dbReference type="Google" id="ProtNLM"/>
    </source>
</evidence>
<dbReference type="Pfam" id="PF03133">
    <property type="entry name" value="TTL"/>
    <property type="match status" value="1"/>
</dbReference>
<feature type="non-terminal residue" evidence="7">
    <location>
        <position position="1"/>
    </location>
</feature>
<dbReference type="PANTHER" id="PTHR45870:SF2">
    <property type="entry name" value="TUBULIN MONOGLYCYLASE TTLL3"/>
    <property type="match status" value="1"/>
</dbReference>
<evidence type="ECO:0000313" key="8">
    <source>
        <dbReference type="Proteomes" id="UP001162162"/>
    </source>
</evidence>
<dbReference type="EMBL" id="JAPWTK010000048">
    <property type="protein sequence ID" value="KAJ8954421.1"/>
    <property type="molecule type" value="Genomic_DNA"/>
</dbReference>
<feature type="compositionally biased region" description="Basic and acidic residues" evidence="6">
    <location>
        <begin position="1"/>
        <end position="10"/>
    </location>
</feature>
<comment type="subcellular location">
    <subcellularLocation>
        <location evidence="1">Cytoplasm</location>
    </subcellularLocation>
</comment>
<evidence type="ECO:0000313" key="7">
    <source>
        <dbReference type="EMBL" id="KAJ8954421.1"/>
    </source>
</evidence>
<evidence type="ECO:0000256" key="2">
    <source>
        <dbReference type="ARBA" id="ARBA00022490"/>
    </source>
</evidence>
<reference evidence="7" key="1">
    <citation type="journal article" date="2023" name="Insect Mol. Biol.">
        <title>Genome sequencing provides insights into the evolution of gene families encoding plant cell wall-degrading enzymes in longhorned beetles.</title>
        <authorList>
            <person name="Shin N.R."/>
            <person name="Okamura Y."/>
            <person name="Kirsch R."/>
            <person name="Pauchet Y."/>
        </authorList>
    </citation>
    <scope>NUCLEOTIDE SEQUENCE</scope>
    <source>
        <strain evidence="7">AMC_N1</strain>
    </source>
</reference>
<keyword evidence="2" id="KW-0963">Cytoplasm</keyword>
<dbReference type="GO" id="GO:0060271">
    <property type="term" value="P:cilium assembly"/>
    <property type="evidence" value="ECO:0007669"/>
    <property type="project" value="TreeGrafter"/>
</dbReference>
<dbReference type="GO" id="GO:0015630">
    <property type="term" value="C:microtubule cytoskeleton"/>
    <property type="evidence" value="ECO:0007669"/>
    <property type="project" value="TreeGrafter"/>
</dbReference>
<keyword evidence="3" id="KW-0436">Ligase</keyword>
<dbReference type="AlphaFoldDB" id="A0AAV8YR65"/>
<accession>A0AAV8YR65</accession>
<dbReference type="GO" id="GO:0070736">
    <property type="term" value="F:protein-glycine ligase activity, initiating"/>
    <property type="evidence" value="ECO:0007669"/>
    <property type="project" value="TreeGrafter"/>
</dbReference>
<feature type="region of interest" description="Disordered" evidence="6">
    <location>
        <begin position="651"/>
        <end position="676"/>
    </location>
</feature>
<dbReference type="Proteomes" id="UP001162162">
    <property type="component" value="Unassembled WGS sequence"/>
</dbReference>
<evidence type="ECO:0000256" key="3">
    <source>
        <dbReference type="ARBA" id="ARBA00022598"/>
    </source>
</evidence>
<sequence length="805" mass="93638">DTDQENDKNPIDISSLVSSAPSSSKIRTVTPEIQKTIEDCSKRSASSVENKYRITITSERLAQLKKIVEEAIKNHHVFTIKASNSSPVDLVLLTYFLKPQTLRVLGGWPVIRRELLKRRWIEKIEYGNKKKFSSIDEVTSNLPTKLEWESPQNYVEKCEKTVMSRMLQSYDVDFYWSMRKEPSDLQHRANAFKLVNRFSRSLFASKEGLALLLQHSYWYTEAGVSCVNYPRVYVLEGKVPYTALQFALDRCNDYVGSQKHLDIDKEFVRIWDHEWADFLCNYYTIVHEHGLFLAFGEPLPHVYAKTKSTLKDIYKYWPQYDIDGMRNIWILKPGNKCRGRGIQLVKHISDVERVLGLKVKLILERPLILYKTKFDIRQWFMVTSVQPLTIWMYRDCYLRFSSQIFSLDNFHESLHLTNHAVQCKYTNVQQRDKALPDDNMWDSFTFKAYLKQIGCMDKWNEVIYPGMQQSIVCAMLASQDTMDRRQNTFELYGADFMLSEDFKPWLLEINCSPDLSFSTKVTSRLCPQCMEDIVKVVIDRRRDPNADTGLFQLVYKQNFPRIPAYLGLNLSVRGRRVFRNRSRIRTDKDKKESNKEKEKERMILQQKKQEYFKQEYIKKLPIINSNLVTTTSVCYKGPVIEDLIEELHKSVGGNDSDSTKVPKPKPTVHKKNNDGMKAERVSKTSSCRFSTNRTHSFYRRQSAKENIKKPRKVVDVSDNNCFGVFHEGSIKSKITSEYKPSCEDMWEKETVSILKGANILSSCSANTSDDDPNKNCFRPYCLTTFDLNKLLPQLNGGNGSDSDRI</sequence>
<dbReference type="PROSITE" id="PS51221">
    <property type="entry name" value="TTL"/>
    <property type="match status" value="1"/>
</dbReference>